<accession>A0A508X3D4</accession>
<gene>
    <name evidence="1" type="ORF">EMEDMD4_50118</name>
</gene>
<dbReference type="AlphaFoldDB" id="A0A508X3D4"/>
<protein>
    <submittedName>
        <fullName evidence="1">Uncharacterized protein</fullName>
    </submittedName>
</protein>
<proteinExistence type="predicted"/>
<dbReference type="Proteomes" id="UP000507954">
    <property type="component" value="Unassembled WGS sequence"/>
</dbReference>
<evidence type="ECO:0000313" key="1">
    <source>
        <dbReference type="EMBL" id="VTZ63441.1"/>
    </source>
</evidence>
<sequence>MGRVSNRLGYVIAACLKKQDAGASALCQSSGND</sequence>
<dbReference type="EMBL" id="CABFNB010000117">
    <property type="protein sequence ID" value="VTZ63441.1"/>
    <property type="molecule type" value="Genomic_DNA"/>
</dbReference>
<organism evidence="1">
    <name type="scientific">Sinorhizobium medicae</name>
    <dbReference type="NCBI Taxonomy" id="110321"/>
    <lineage>
        <taxon>Bacteria</taxon>
        <taxon>Pseudomonadati</taxon>
        <taxon>Pseudomonadota</taxon>
        <taxon>Alphaproteobacteria</taxon>
        <taxon>Hyphomicrobiales</taxon>
        <taxon>Rhizobiaceae</taxon>
        <taxon>Sinorhizobium/Ensifer group</taxon>
        <taxon>Sinorhizobium</taxon>
    </lineage>
</organism>
<reference evidence="1" key="1">
    <citation type="submission" date="2019-06" db="EMBL/GenBank/DDBJ databases">
        <authorList>
            <person name="Le Quere A."/>
            <person name="Colella S."/>
        </authorList>
    </citation>
    <scope>NUCLEOTIDE SEQUENCE</scope>
    <source>
        <strain evidence="1">EmedicaeMD41</strain>
    </source>
</reference>
<name>A0A508X3D4_9HYPH</name>